<gene>
    <name evidence="2" type="ORF">ElyMa_000936500</name>
</gene>
<evidence type="ECO:0000256" key="1">
    <source>
        <dbReference type="SAM" id="MobiDB-lite"/>
    </source>
</evidence>
<evidence type="ECO:0000313" key="3">
    <source>
        <dbReference type="Proteomes" id="UP000762676"/>
    </source>
</evidence>
<accession>A0AAV4HC78</accession>
<feature type="compositionally biased region" description="Low complexity" evidence="1">
    <location>
        <begin position="1"/>
        <end position="10"/>
    </location>
</feature>
<comment type="caution">
    <text evidence="2">The sequence shown here is derived from an EMBL/GenBank/DDBJ whole genome shotgun (WGS) entry which is preliminary data.</text>
</comment>
<dbReference type="EMBL" id="BMAT01001902">
    <property type="protein sequence ID" value="GFR95139.1"/>
    <property type="molecule type" value="Genomic_DNA"/>
</dbReference>
<feature type="region of interest" description="Disordered" evidence="1">
    <location>
        <begin position="1"/>
        <end position="43"/>
    </location>
</feature>
<sequence>MIADDVAAAAADDDEDNDHHHHHHHGCESKKKTNNGDDDGGVIDDAKARDLLAHLTKNALLYTGRLPNSGFMFHSLGDKSRHCFTENENEQRA</sequence>
<dbReference type="AlphaFoldDB" id="A0AAV4HC78"/>
<protein>
    <submittedName>
        <fullName evidence="2">Uncharacterized protein</fullName>
    </submittedName>
</protein>
<name>A0AAV4HC78_9GAST</name>
<evidence type="ECO:0000313" key="2">
    <source>
        <dbReference type="EMBL" id="GFR95139.1"/>
    </source>
</evidence>
<proteinExistence type="predicted"/>
<keyword evidence="3" id="KW-1185">Reference proteome</keyword>
<reference evidence="2 3" key="1">
    <citation type="journal article" date="2021" name="Elife">
        <title>Chloroplast acquisition without the gene transfer in kleptoplastic sea slugs, Plakobranchus ocellatus.</title>
        <authorList>
            <person name="Maeda T."/>
            <person name="Takahashi S."/>
            <person name="Yoshida T."/>
            <person name="Shimamura S."/>
            <person name="Takaki Y."/>
            <person name="Nagai Y."/>
            <person name="Toyoda A."/>
            <person name="Suzuki Y."/>
            <person name="Arimoto A."/>
            <person name="Ishii H."/>
            <person name="Satoh N."/>
            <person name="Nishiyama T."/>
            <person name="Hasebe M."/>
            <person name="Maruyama T."/>
            <person name="Minagawa J."/>
            <person name="Obokata J."/>
            <person name="Shigenobu S."/>
        </authorList>
    </citation>
    <scope>NUCLEOTIDE SEQUENCE [LARGE SCALE GENOMIC DNA]</scope>
</reference>
<dbReference type="Proteomes" id="UP000762676">
    <property type="component" value="Unassembled WGS sequence"/>
</dbReference>
<organism evidence="2 3">
    <name type="scientific">Elysia marginata</name>
    <dbReference type="NCBI Taxonomy" id="1093978"/>
    <lineage>
        <taxon>Eukaryota</taxon>
        <taxon>Metazoa</taxon>
        <taxon>Spiralia</taxon>
        <taxon>Lophotrochozoa</taxon>
        <taxon>Mollusca</taxon>
        <taxon>Gastropoda</taxon>
        <taxon>Heterobranchia</taxon>
        <taxon>Euthyneura</taxon>
        <taxon>Panpulmonata</taxon>
        <taxon>Sacoglossa</taxon>
        <taxon>Placobranchoidea</taxon>
        <taxon>Plakobranchidae</taxon>
        <taxon>Elysia</taxon>
    </lineage>
</organism>
<feature type="compositionally biased region" description="Basic and acidic residues" evidence="1">
    <location>
        <begin position="26"/>
        <end position="35"/>
    </location>
</feature>